<name>A0ABW9Z044_9HYPH</name>
<dbReference type="EMBL" id="JAAAXJ010000006">
    <property type="protein sequence ID" value="NBJ25457.1"/>
    <property type="molecule type" value="Genomic_DNA"/>
</dbReference>
<dbReference type="InterPro" id="IPR023476">
    <property type="entry name" value="Pep_tRNA_hydro_II_dom_sf"/>
</dbReference>
<reference evidence="1 2" key="1">
    <citation type="submission" date="2020-01" db="EMBL/GenBank/DDBJ databases">
        <title>Microvirga sp. nov., an arsenate reduction bacterium isolated from Tibet hotspring sediments.</title>
        <authorList>
            <person name="Yuan C.-G."/>
        </authorList>
    </citation>
    <scope>NUCLEOTIDE SEQUENCE [LARGE SCALE GENOMIC DNA]</scope>
    <source>
        <strain evidence="1 2">SYSU G3D203</strain>
    </source>
</reference>
<proteinExistence type="predicted"/>
<comment type="caution">
    <text evidence="1">The sequence shown here is derived from an EMBL/GenBank/DDBJ whole genome shotgun (WGS) entry which is preliminary data.</text>
</comment>
<dbReference type="SUPFAM" id="SSF102462">
    <property type="entry name" value="Peptidyl-tRNA hydrolase II"/>
    <property type="match status" value="1"/>
</dbReference>
<sequence length="134" mass="14229">MRCVAVIDCTLPVGNAANAAAVMALTMGMRQPQLAGEPLVDASGHAHPGLIPIGIPVLGAPAHDLAVVRDKAIAAGLEVVDFPAQGQQTTDYAEFQRLVRQTDPAELRYIGVMIYGTKKKVSRIVGRYSLLRPV</sequence>
<dbReference type="Pfam" id="PF09391">
    <property type="entry name" value="DUF2000"/>
    <property type="match status" value="1"/>
</dbReference>
<gene>
    <name evidence="1" type="ORF">GR303_13945</name>
</gene>
<evidence type="ECO:0000313" key="2">
    <source>
        <dbReference type="Proteomes" id="UP000818323"/>
    </source>
</evidence>
<dbReference type="PIRSF" id="PIRSF033736">
    <property type="entry name" value="UCP033763"/>
    <property type="match status" value="1"/>
</dbReference>
<keyword evidence="2" id="KW-1185">Reference proteome</keyword>
<organism evidence="1 2">
    <name type="scientific">Microvirga arsenatis</name>
    <dbReference type="NCBI Taxonomy" id="2692265"/>
    <lineage>
        <taxon>Bacteria</taxon>
        <taxon>Pseudomonadati</taxon>
        <taxon>Pseudomonadota</taxon>
        <taxon>Alphaproteobacteria</taxon>
        <taxon>Hyphomicrobiales</taxon>
        <taxon>Methylobacteriaceae</taxon>
        <taxon>Microvirga</taxon>
    </lineage>
</organism>
<dbReference type="Gene3D" id="3.40.1490.10">
    <property type="entry name" value="Bit1"/>
    <property type="match status" value="1"/>
</dbReference>
<evidence type="ECO:0000313" key="1">
    <source>
        <dbReference type="EMBL" id="NBJ25457.1"/>
    </source>
</evidence>
<accession>A0ABW9Z044</accession>
<dbReference type="Proteomes" id="UP000818323">
    <property type="component" value="Unassembled WGS sequence"/>
</dbReference>
<protein>
    <submittedName>
        <fullName evidence="1">DUF2000 family protein</fullName>
    </submittedName>
</protein>
<dbReference type="InterPro" id="IPR018988">
    <property type="entry name" value="DUF2000"/>
</dbReference>
<dbReference type="InterPro" id="IPR017021">
    <property type="entry name" value="UCP033763"/>
</dbReference>